<comment type="similarity">
    <text evidence="2">Belongs to the MGM101 family.</text>
</comment>
<proteinExistence type="inferred from homology"/>
<keyword evidence="5" id="KW-0809">Transit peptide</keyword>
<evidence type="ECO:0000256" key="2">
    <source>
        <dbReference type="ARBA" id="ARBA00007053"/>
    </source>
</evidence>
<evidence type="ECO:0000256" key="4">
    <source>
        <dbReference type="ARBA" id="ARBA00022763"/>
    </source>
</evidence>
<dbReference type="Pfam" id="PF06420">
    <property type="entry name" value="Mgm101p"/>
    <property type="match status" value="1"/>
</dbReference>
<evidence type="ECO:0000313" key="11">
    <source>
        <dbReference type="Proteomes" id="UP001648503"/>
    </source>
</evidence>
<comment type="subcellular location">
    <subcellularLocation>
        <location evidence="1">Mitochondrion matrix</location>
        <location evidence="1">Mitochondrion nucleoid</location>
    </subcellularLocation>
</comment>
<keyword evidence="9" id="KW-1135">Mitochondrion nucleoid</keyword>
<protein>
    <recommendedName>
        <fullName evidence="3">Mitochondrial genome maintenance protein MGM101</fullName>
    </recommendedName>
</protein>
<sequence length="202" mass="22358">MSVNSAVKSTAQAVKAATATATSSPLQDIPAAWHRWTDGRSLYQTVSRYPLSAAATAVLAAPVLSSNLNIDPVRGWLYLKQEVYVKRLNEALGKGQWCLKPVGPVCLTASKNIIYRPFALLHNNRFISEAIGESVLASFPTKENAHSWCEYIALVRTCKDLGIASELWDPVFAKKIRSESFESTWVKDPNTGRNTKAWTFKK</sequence>
<reference evidence="10 11" key="1">
    <citation type="submission" date="2021-02" db="EMBL/GenBank/DDBJ databases">
        <title>Variation within the Batrachochytrium salamandrivorans European outbreak.</title>
        <authorList>
            <person name="Kelly M."/>
            <person name="Pasmans F."/>
            <person name="Shea T.P."/>
            <person name="Munoz J.F."/>
            <person name="Carranza S."/>
            <person name="Cuomo C.A."/>
            <person name="Martel A."/>
        </authorList>
    </citation>
    <scope>NUCLEOTIDE SEQUENCE [LARGE SCALE GENOMIC DNA]</scope>
    <source>
        <strain evidence="10 11">AMFP18/2</strain>
    </source>
</reference>
<dbReference type="PANTHER" id="PTHR31404">
    <property type="entry name" value="MITOCHONDRIAL GENOME MAINTENANCE PROTEIN MGM101"/>
    <property type="match status" value="1"/>
</dbReference>
<accession>A0ABQ8FH16</accession>
<gene>
    <name evidence="10" type="ORF">BASA50_004028</name>
</gene>
<dbReference type="InterPro" id="IPR009446">
    <property type="entry name" value="Mgm101"/>
</dbReference>
<name>A0ABQ8FH16_9FUNG</name>
<evidence type="ECO:0000256" key="6">
    <source>
        <dbReference type="ARBA" id="ARBA00023125"/>
    </source>
</evidence>
<keyword evidence="8" id="KW-0234">DNA repair</keyword>
<keyword evidence="6" id="KW-0238">DNA-binding</keyword>
<keyword evidence="4" id="KW-0227">DNA damage</keyword>
<comment type="caution">
    <text evidence="10">The sequence shown here is derived from an EMBL/GenBank/DDBJ whole genome shotgun (WGS) entry which is preliminary data.</text>
</comment>
<evidence type="ECO:0000256" key="9">
    <source>
        <dbReference type="ARBA" id="ARBA00023271"/>
    </source>
</evidence>
<evidence type="ECO:0000313" key="10">
    <source>
        <dbReference type="EMBL" id="KAH6598146.1"/>
    </source>
</evidence>
<organism evidence="10 11">
    <name type="scientific">Batrachochytrium salamandrivorans</name>
    <dbReference type="NCBI Taxonomy" id="1357716"/>
    <lineage>
        <taxon>Eukaryota</taxon>
        <taxon>Fungi</taxon>
        <taxon>Fungi incertae sedis</taxon>
        <taxon>Chytridiomycota</taxon>
        <taxon>Chytridiomycota incertae sedis</taxon>
        <taxon>Chytridiomycetes</taxon>
        <taxon>Rhizophydiales</taxon>
        <taxon>Rhizophydiales incertae sedis</taxon>
        <taxon>Batrachochytrium</taxon>
    </lineage>
</organism>
<keyword evidence="11" id="KW-1185">Reference proteome</keyword>
<dbReference type="Proteomes" id="UP001648503">
    <property type="component" value="Unassembled WGS sequence"/>
</dbReference>
<evidence type="ECO:0000256" key="3">
    <source>
        <dbReference type="ARBA" id="ARBA00013628"/>
    </source>
</evidence>
<evidence type="ECO:0000256" key="8">
    <source>
        <dbReference type="ARBA" id="ARBA00023204"/>
    </source>
</evidence>
<evidence type="ECO:0000256" key="7">
    <source>
        <dbReference type="ARBA" id="ARBA00023128"/>
    </source>
</evidence>
<evidence type="ECO:0000256" key="5">
    <source>
        <dbReference type="ARBA" id="ARBA00022946"/>
    </source>
</evidence>
<evidence type="ECO:0000256" key="1">
    <source>
        <dbReference type="ARBA" id="ARBA00004436"/>
    </source>
</evidence>
<dbReference type="EMBL" id="JAFCIX010000116">
    <property type="protein sequence ID" value="KAH6598146.1"/>
    <property type="molecule type" value="Genomic_DNA"/>
</dbReference>
<keyword evidence="7" id="KW-0496">Mitochondrion</keyword>
<dbReference type="PANTHER" id="PTHR31404:SF0">
    <property type="entry name" value="MITOCHONDRIAL GENOME MAINTENANCE PROTEIN MGM101"/>
    <property type="match status" value="1"/>
</dbReference>